<dbReference type="CDD" id="cd00085">
    <property type="entry name" value="HNHc"/>
    <property type="match status" value="1"/>
</dbReference>
<proteinExistence type="predicted"/>
<protein>
    <recommendedName>
        <fullName evidence="1">HNH nuclease domain-containing protein</fullName>
    </recommendedName>
</protein>
<dbReference type="SMART" id="SM00507">
    <property type="entry name" value="HNHc"/>
    <property type="match status" value="1"/>
</dbReference>
<dbReference type="Proteomes" id="UP000001213">
    <property type="component" value="Chromosome"/>
</dbReference>
<dbReference type="InterPro" id="IPR003615">
    <property type="entry name" value="HNH_nuc"/>
</dbReference>
<organism evidence="2 3">
    <name type="scientific">Tsukamurella paurometabola (strain ATCC 8368 / DSM 20162 / CCUG 35730 / CIP 100753 / JCM 10117 / KCTC 9821 / NBRC 16120 / NCIMB 702349 / NCTC 13040)</name>
    <name type="common">Corynebacterium paurometabolum</name>
    <dbReference type="NCBI Taxonomy" id="521096"/>
    <lineage>
        <taxon>Bacteria</taxon>
        <taxon>Bacillati</taxon>
        <taxon>Actinomycetota</taxon>
        <taxon>Actinomycetes</taxon>
        <taxon>Mycobacteriales</taxon>
        <taxon>Tsukamurellaceae</taxon>
        <taxon>Tsukamurella</taxon>
    </lineage>
</organism>
<gene>
    <name evidence="2" type="ordered locus">Tpau_4127</name>
</gene>
<dbReference type="PROSITE" id="PS50096">
    <property type="entry name" value="IQ"/>
    <property type="match status" value="1"/>
</dbReference>
<reference evidence="2 3" key="2">
    <citation type="journal article" date="2011" name="Stand. Genomic Sci.">
        <title>Complete genome sequence of Tsukamurella paurometabola type strain (no. 33).</title>
        <authorList>
            <person name="Munk A.C."/>
            <person name="Lapidus A."/>
            <person name="Lucas S."/>
            <person name="Nolan M."/>
            <person name="Tice H."/>
            <person name="Cheng J.F."/>
            <person name="Del Rio T.G."/>
            <person name="Goodwin L."/>
            <person name="Pitluck S."/>
            <person name="Liolios K."/>
            <person name="Huntemann M."/>
            <person name="Ivanova N."/>
            <person name="Mavromatis K."/>
            <person name="Mikhailova N."/>
            <person name="Pati A."/>
            <person name="Chen A."/>
            <person name="Palaniappan K."/>
            <person name="Tapia R."/>
            <person name="Han C."/>
            <person name="Land M."/>
            <person name="Hauser L."/>
            <person name="Chang Y.J."/>
            <person name="Jeffries C.D."/>
            <person name="Brettin T."/>
            <person name="Yasawong M."/>
            <person name="Brambilla E.M."/>
            <person name="Rohde M."/>
            <person name="Sikorski J."/>
            <person name="Goker M."/>
            <person name="Detter J.C."/>
            <person name="Woyke T."/>
            <person name="Bristow J."/>
            <person name="Eisen J.A."/>
            <person name="Markowitz V."/>
            <person name="Hugenholtz P."/>
            <person name="Kyrpides N.C."/>
            <person name="Klenk H.P."/>
        </authorList>
    </citation>
    <scope>NUCLEOTIDE SEQUENCE [LARGE SCALE GENOMIC DNA]</scope>
    <source>
        <strain evidence="3">ATCC 8368 / DSM 20162 / CCUG 35730 / CIP 100753 / JCM 10117 / KCTC 9821 / NBRC 16120 / NCIMB 702349 / NCTC 13040</strain>
    </source>
</reference>
<feature type="domain" description="HNH nuclease" evidence="1">
    <location>
        <begin position="357"/>
        <end position="409"/>
    </location>
</feature>
<dbReference type="KEGG" id="tpr:Tpau_4127"/>
<reference evidence="3" key="1">
    <citation type="submission" date="2010-03" db="EMBL/GenBank/DDBJ databases">
        <title>The complete chromosome of Tsukamurella paurometabola DSM 20162.</title>
        <authorList>
            <consortium name="US DOE Joint Genome Institute (JGI-PGF)"/>
            <person name="Lucas S."/>
            <person name="Copeland A."/>
            <person name="Lapidus A."/>
            <person name="Glavina del Rio T."/>
            <person name="Dalin E."/>
            <person name="Tice H."/>
            <person name="Bruce D."/>
            <person name="Goodwin L."/>
            <person name="Pitluck S."/>
            <person name="Kyrpides N."/>
            <person name="Mavromatis K."/>
            <person name="Ivanova N."/>
            <person name="Mikhailova N."/>
            <person name="Munk A.C."/>
            <person name="Brettin T."/>
            <person name="Detter J.C."/>
            <person name="Tapia R."/>
            <person name="Han C."/>
            <person name="Larimer F."/>
            <person name="Land M."/>
            <person name="Hauser L."/>
            <person name="Markowitz V."/>
            <person name="Cheng J.-F."/>
            <person name="Hugenholtz P."/>
            <person name="Woyke T."/>
            <person name="Wu D."/>
            <person name="Jando M."/>
            <person name="Brambilla E."/>
            <person name="Klenk H.-P."/>
            <person name="Eisen J.A."/>
        </authorList>
    </citation>
    <scope>NUCLEOTIDE SEQUENCE [LARGE SCALE GENOMIC DNA]</scope>
    <source>
        <strain evidence="3">ATCC 8368 / DSM 20162 / CCUG 35730 / CIP 100753 / JCM 10117 / KCTC 9821 / NBRC 16120 / NCIMB 702349 / NCTC 13040</strain>
    </source>
</reference>
<dbReference type="HOGENOM" id="CLU_022065_0_0_11"/>
<dbReference type="EMBL" id="CP001966">
    <property type="protein sequence ID" value="ADG80696.1"/>
    <property type="molecule type" value="Genomic_DNA"/>
</dbReference>
<evidence type="ECO:0000313" key="2">
    <source>
        <dbReference type="EMBL" id="ADG80696.1"/>
    </source>
</evidence>
<accession>D5UNY7</accession>
<dbReference type="Pfam" id="PF02720">
    <property type="entry name" value="DUF222"/>
    <property type="match status" value="1"/>
</dbReference>
<dbReference type="RefSeq" id="WP_013128685.1">
    <property type="nucleotide sequence ID" value="NC_014158.1"/>
</dbReference>
<dbReference type="eggNOG" id="COG1403">
    <property type="taxonomic scope" value="Bacteria"/>
</dbReference>
<evidence type="ECO:0000259" key="1">
    <source>
        <dbReference type="SMART" id="SM00507"/>
    </source>
</evidence>
<keyword evidence="3" id="KW-1185">Reference proteome</keyword>
<name>D5UNY7_TSUPD</name>
<evidence type="ECO:0000313" key="3">
    <source>
        <dbReference type="Proteomes" id="UP000001213"/>
    </source>
</evidence>
<dbReference type="AlphaFoldDB" id="D5UNY7"/>
<dbReference type="InterPro" id="IPR003870">
    <property type="entry name" value="DUF222"/>
</dbReference>
<dbReference type="STRING" id="521096.Tpau_4127"/>
<sequence length="532" mass="58119">MTETVCTSAQYLDALAAFEHATEILASTDPVLLSSPEVLEALSRLEVAARKVPVAQHALVQVAHEQGLPGSLGYTGLKEMLVDRLRLAGAEARDRVAGARGRAIEHLPCGVAQPRFALTLAAQRQGAISERHALVIEQVFRSCPPSVDQPDVLEDILVTAAREVTPEDVAKVGQRAIELLDPDGVEPNPEKARRARGLEIGRQDKNLISDFGGTMSAECRALMEAVFAKYARPGVHNPDDPDSPAEGATADQLHEAAERDHRSLAQRQHDALTHALRLAVSSGELGQHRGLSCVPIITMGIDQLESEVGIATTATGGRLSITDAIRMAGTNPKYVLLLDLHQRPLFLGREKRLATADQRIALYGSERGCSAPGCDAPATRTQVHHVTEWQRGGRTDITGLTLACDAHHAKVNPTPSGMETIVVPIGDYAGRIGWRRNADPTGKHRINHNHHAAELYYQALERWHRTREQLRRQWRAEDLRVQYQDRIDTTYTDIDAILDGPHGPPVLEALLHEHDTDNTWRASVPANIPDAA</sequence>